<dbReference type="InterPro" id="IPR029069">
    <property type="entry name" value="HotDog_dom_sf"/>
</dbReference>
<organism evidence="2 3">
    <name type="scientific">Xylaria flabelliformis</name>
    <dbReference type="NCBI Taxonomy" id="2512241"/>
    <lineage>
        <taxon>Eukaryota</taxon>
        <taxon>Fungi</taxon>
        <taxon>Dikarya</taxon>
        <taxon>Ascomycota</taxon>
        <taxon>Pezizomycotina</taxon>
        <taxon>Sordariomycetes</taxon>
        <taxon>Xylariomycetidae</taxon>
        <taxon>Xylariales</taxon>
        <taxon>Xylariaceae</taxon>
        <taxon>Xylaria</taxon>
    </lineage>
</organism>
<name>A0A553IAP6_9PEZI</name>
<evidence type="ECO:0000313" key="3">
    <source>
        <dbReference type="Proteomes" id="UP000319160"/>
    </source>
</evidence>
<dbReference type="Pfam" id="PF13279">
    <property type="entry name" value="4HBT_2"/>
    <property type="match status" value="1"/>
</dbReference>
<dbReference type="EMBL" id="VFLP01000007">
    <property type="protein sequence ID" value="TRX97276.1"/>
    <property type="molecule type" value="Genomic_DNA"/>
</dbReference>
<dbReference type="Gene3D" id="3.10.129.10">
    <property type="entry name" value="Hotdog Thioesterase"/>
    <property type="match status" value="1"/>
</dbReference>
<dbReference type="PANTHER" id="PTHR12475:SF4">
    <property type="entry name" value="PROTEIN THEM6"/>
    <property type="match status" value="1"/>
</dbReference>
<evidence type="ECO:0000256" key="1">
    <source>
        <dbReference type="ARBA" id="ARBA00038476"/>
    </source>
</evidence>
<dbReference type="OrthoDB" id="265761at2759"/>
<keyword evidence="3" id="KW-1185">Reference proteome</keyword>
<dbReference type="InterPro" id="IPR051490">
    <property type="entry name" value="THEM6_lcsJ_thioesterase"/>
</dbReference>
<sequence>MYRLTHLISDKLGNPHHRSSYRHASAHLKAPSESFSLYAFCAEQRPPREVHKHGPVPFESRAALGNRSFGASIGGGLVPNYRYCGASPGLFAGCQVSSEQNVIAMASAAGPLSRISRVAGPLLLPAVAYGAYKANAAGAIEAFFTGPGRTSRIIALVVVLVNWKSLPLAWTYRVLNAMASHFLVRPFHSYTPDKLFQPVKTETHVTLLEVDYNVHKSNSTYFADLDVSRTHLVGHLLAAGCRALSNNATTKLVMDPSDPSRPAKGTFGVVLGAAQCSFKKELKPYQRFEMWSRVLSWDRKWMYIVTHFVEKGAVKPGSKPEDWEKKIHASAVSKYVFKIGRLTVHPAILIEASNMLPERPGGWVRDDNGFEKLPETNGHATSGAADATAWDWRRTEEERRKGLEYAQHFASLDGLLNRFDPGEDGPLGRFGPG</sequence>
<dbReference type="Proteomes" id="UP000319160">
    <property type="component" value="Unassembled WGS sequence"/>
</dbReference>
<accession>A0A553IAP6</accession>
<comment type="similarity">
    <text evidence="1">Belongs to the lcsJ thioesterase family.</text>
</comment>
<proteinExistence type="inferred from homology"/>
<evidence type="ECO:0000313" key="2">
    <source>
        <dbReference type="EMBL" id="TRX97276.1"/>
    </source>
</evidence>
<comment type="caution">
    <text evidence="2">The sequence shown here is derived from an EMBL/GenBank/DDBJ whole genome shotgun (WGS) entry which is preliminary data.</text>
</comment>
<reference evidence="3" key="1">
    <citation type="submission" date="2019-06" db="EMBL/GenBank/DDBJ databases">
        <title>Draft genome sequence of the griseofulvin-producing fungus Xylaria cubensis strain G536.</title>
        <authorList>
            <person name="Mead M.E."/>
            <person name="Raja H.A."/>
            <person name="Steenwyk J.L."/>
            <person name="Knowles S.L."/>
            <person name="Oberlies N.H."/>
            <person name="Rokas A."/>
        </authorList>
    </citation>
    <scope>NUCLEOTIDE SEQUENCE [LARGE SCALE GENOMIC DNA]</scope>
    <source>
        <strain evidence="3">G536</strain>
    </source>
</reference>
<dbReference type="AlphaFoldDB" id="A0A553IAP6"/>
<dbReference type="PANTHER" id="PTHR12475">
    <property type="match status" value="1"/>
</dbReference>
<dbReference type="SUPFAM" id="SSF54637">
    <property type="entry name" value="Thioesterase/thiol ester dehydrase-isomerase"/>
    <property type="match status" value="1"/>
</dbReference>
<protein>
    <recommendedName>
        <fullName evidence="4">Capsule polysaccharide biosynthesis protein</fullName>
    </recommendedName>
</protein>
<evidence type="ECO:0008006" key="4">
    <source>
        <dbReference type="Google" id="ProtNLM"/>
    </source>
</evidence>
<gene>
    <name evidence="2" type="ORF">FHL15_002070</name>
</gene>
<dbReference type="CDD" id="cd00586">
    <property type="entry name" value="4HBT"/>
    <property type="match status" value="1"/>
</dbReference>